<evidence type="ECO:0000256" key="8">
    <source>
        <dbReference type="ARBA" id="ARBA00022833"/>
    </source>
</evidence>
<dbReference type="EC" id="4.2.99.18" evidence="15"/>
<evidence type="ECO:0000256" key="4">
    <source>
        <dbReference type="ARBA" id="ARBA00022723"/>
    </source>
</evidence>
<dbReference type="CDD" id="cd08966">
    <property type="entry name" value="EcFpg-like_N"/>
    <property type="match status" value="1"/>
</dbReference>
<evidence type="ECO:0000256" key="14">
    <source>
        <dbReference type="ARBA" id="ARBA00044632"/>
    </source>
</evidence>
<dbReference type="InterPro" id="IPR015886">
    <property type="entry name" value="H2TH_FPG"/>
</dbReference>
<dbReference type="Pfam" id="PF01149">
    <property type="entry name" value="Fapy_DNA_glyco"/>
    <property type="match status" value="1"/>
</dbReference>
<evidence type="ECO:0000256" key="6">
    <source>
        <dbReference type="ARBA" id="ARBA00022771"/>
    </source>
</evidence>
<comment type="caution">
    <text evidence="15">Lacks conserved residue(s) required for the propagation of feature annotation.</text>
</comment>
<keyword evidence="9 15" id="KW-0238">DNA-binding</keyword>
<protein>
    <recommendedName>
        <fullName evidence="15">Formamidopyrimidine-DNA glycosylase</fullName>
        <shortName evidence="15">Fapy-DNA glycosylase</shortName>
        <ecNumber evidence="15">3.2.2.23</ecNumber>
    </recommendedName>
    <alternativeName>
        <fullName evidence="15">DNA-(apurinic or apyrimidinic site) lyase MutM</fullName>
        <shortName evidence="15">AP lyase MutM</shortName>
        <ecNumber evidence="15">4.2.99.18</ecNumber>
    </alternativeName>
</protein>
<keyword evidence="8 15" id="KW-0862">Zinc</keyword>
<dbReference type="InterPro" id="IPR010663">
    <property type="entry name" value="Znf_FPG/IleRS"/>
</dbReference>
<dbReference type="PROSITE" id="PS51068">
    <property type="entry name" value="FPG_CAT"/>
    <property type="match status" value="1"/>
</dbReference>
<dbReference type="GO" id="GO:0008270">
    <property type="term" value="F:zinc ion binding"/>
    <property type="evidence" value="ECO:0007669"/>
    <property type="project" value="UniProtKB-UniRule"/>
</dbReference>
<accession>A0A6J4MHB0</accession>
<evidence type="ECO:0000259" key="17">
    <source>
        <dbReference type="PROSITE" id="PS51068"/>
    </source>
</evidence>
<dbReference type="Gene3D" id="1.10.8.50">
    <property type="match status" value="1"/>
</dbReference>
<keyword evidence="13 15" id="KW-0326">Glycosidase</keyword>
<comment type="catalytic activity">
    <reaction evidence="1 15">
        <text>Hydrolysis of DNA containing ring-opened 7-methylguanine residues, releasing 2,6-diamino-4-hydroxy-5-(N-methyl)formamidopyrimidine.</text>
        <dbReference type="EC" id="3.2.2.23"/>
    </reaction>
</comment>
<dbReference type="SUPFAM" id="SSF57716">
    <property type="entry name" value="Glucocorticoid receptor-like (DNA-binding domain)"/>
    <property type="match status" value="1"/>
</dbReference>
<reference evidence="18" key="1">
    <citation type="submission" date="2020-02" db="EMBL/GenBank/DDBJ databases">
        <authorList>
            <person name="Meier V. D."/>
        </authorList>
    </citation>
    <scope>NUCLEOTIDE SEQUENCE</scope>
    <source>
        <strain evidence="18">AVDCRST_MAG68</strain>
    </source>
</reference>
<dbReference type="InterPro" id="IPR020629">
    <property type="entry name" value="FPG_Glyclase"/>
</dbReference>
<comment type="cofactor">
    <cofactor evidence="15">
        <name>Zn(2+)</name>
        <dbReference type="ChEBI" id="CHEBI:29105"/>
    </cofactor>
    <text evidence="15">Binds 1 zinc ion per subunit.</text>
</comment>
<keyword evidence="11 15" id="KW-0456">Lyase</keyword>
<dbReference type="InterPro" id="IPR015887">
    <property type="entry name" value="DNA_glyclase_Znf_dom_DNA_BS"/>
</dbReference>
<dbReference type="FunFam" id="1.10.8.50:FF:000003">
    <property type="entry name" value="Formamidopyrimidine-DNA glycosylase"/>
    <property type="match status" value="1"/>
</dbReference>
<feature type="active site" description="Proton donor" evidence="15">
    <location>
        <position position="3"/>
    </location>
</feature>
<evidence type="ECO:0000256" key="15">
    <source>
        <dbReference type="HAMAP-Rule" id="MF_00103"/>
    </source>
</evidence>
<comment type="similarity">
    <text evidence="2 15">Belongs to the FPG family.</text>
</comment>
<dbReference type="Gene3D" id="3.20.190.10">
    <property type="entry name" value="MutM-like, N-terminal"/>
    <property type="match status" value="1"/>
</dbReference>
<dbReference type="EC" id="3.2.2.23" evidence="15"/>
<comment type="catalytic activity">
    <reaction evidence="14 15">
        <text>2'-deoxyribonucleotide-(2'-deoxyribose 5'-phosphate)-2'-deoxyribonucleotide-DNA = a 3'-end 2'-deoxyribonucleotide-(2,3-dehydro-2,3-deoxyribose 5'-phosphate)-DNA + a 5'-end 5'-phospho-2'-deoxyribonucleoside-DNA + H(+)</text>
        <dbReference type="Rhea" id="RHEA:66592"/>
        <dbReference type="Rhea" id="RHEA-COMP:13180"/>
        <dbReference type="Rhea" id="RHEA-COMP:16897"/>
        <dbReference type="Rhea" id="RHEA-COMP:17067"/>
        <dbReference type="ChEBI" id="CHEBI:15378"/>
        <dbReference type="ChEBI" id="CHEBI:136412"/>
        <dbReference type="ChEBI" id="CHEBI:157695"/>
        <dbReference type="ChEBI" id="CHEBI:167181"/>
        <dbReference type="EC" id="4.2.99.18"/>
    </reaction>
</comment>
<dbReference type="PROSITE" id="PS01242">
    <property type="entry name" value="ZF_FPG_1"/>
    <property type="match status" value="1"/>
</dbReference>
<keyword evidence="7 15" id="KW-0378">Hydrolase</keyword>
<dbReference type="PANTHER" id="PTHR22993">
    <property type="entry name" value="FORMAMIDOPYRIMIDINE-DNA GLYCOSYLASE"/>
    <property type="match status" value="1"/>
</dbReference>
<keyword evidence="12 15" id="KW-0511">Multifunctional enzyme</keyword>
<dbReference type="PROSITE" id="PS51066">
    <property type="entry name" value="ZF_FPG_2"/>
    <property type="match status" value="1"/>
</dbReference>
<dbReference type="SUPFAM" id="SSF81624">
    <property type="entry name" value="N-terminal domain of MutM-like DNA repair proteins"/>
    <property type="match status" value="1"/>
</dbReference>
<comment type="function">
    <text evidence="15">Involved in base excision repair of DNA damaged by oxidation or by mutagenic agents. Acts as DNA glycosylase that recognizes and removes damaged bases. Has a preference for oxidized purines, such as 7,8-dihydro-8-oxoguanine (8-oxoG). Has AP (apurinic/apyrimidinic) lyase activity and introduces nicks in the DNA strand. Cleaves the DNA backbone by beta-delta elimination to generate a single-strand break at the site of the removed base with both 3'- and 5'-phosphates.</text>
</comment>
<evidence type="ECO:0000256" key="12">
    <source>
        <dbReference type="ARBA" id="ARBA00023268"/>
    </source>
</evidence>
<feature type="active site" description="Proton donor; for beta-elimination activity" evidence="15">
    <location>
        <position position="59"/>
    </location>
</feature>
<dbReference type="SUPFAM" id="SSF46946">
    <property type="entry name" value="S13-like H2TH domain"/>
    <property type="match status" value="1"/>
</dbReference>
<feature type="binding site" evidence="15">
    <location>
        <position position="93"/>
    </location>
    <ligand>
        <name>DNA</name>
        <dbReference type="ChEBI" id="CHEBI:16991"/>
    </ligand>
</feature>
<dbReference type="GO" id="GO:0003684">
    <property type="term" value="F:damaged DNA binding"/>
    <property type="evidence" value="ECO:0007669"/>
    <property type="project" value="InterPro"/>
</dbReference>
<dbReference type="NCBIfam" id="TIGR00577">
    <property type="entry name" value="fpg"/>
    <property type="match status" value="1"/>
</dbReference>
<evidence type="ECO:0000256" key="13">
    <source>
        <dbReference type="ARBA" id="ARBA00023295"/>
    </source>
</evidence>
<sequence length="272" mass="31160">MPELPEVETIVRDLAGSVPGRGIQEVEVFHADLIEGETPAEFARALQGRRVGAVTRRAKNIVFDLGRGDRLLVNLGMTGRLLVPGRGDPAPTHLGVRMRLTRGRELLYADTRRFGRLWRVDEAGWRDFDGRLGVEPLSDRFTVEHLYEMTRKSRVAVKTWLMDQARVVGVGNIYASEALFRARVDPRRPASEVAREEVERIREAVREVLQEAIDFRGTTFLDYRDASGNRGEFYDRLRVYDRDGQPCTRCNRPLLRVVQANRSTFFCEECQR</sequence>
<dbReference type="PANTHER" id="PTHR22993:SF9">
    <property type="entry name" value="FORMAMIDOPYRIMIDINE-DNA GLYCOSYLASE"/>
    <property type="match status" value="1"/>
</dbReference>
<dbReference type="InterPro" id="IPR010979">
    <property type="entry name" value="Ribosomal_uS13-like_H2TH"/>
</dbReference>
<organism evidence="18">
    <name type="scientific">uncultured Gemmatimonadota bacterium</name>
    <dbReference type="NCBI Taxonomy" id="203437"/>
    <lineage>
        <taxon>Bacteria</taxon>
        <taxon>Pseudomonadati</taxon>
        <taxon>Gemmatimonadota</taxon>
        <taxon>environmental samples</taxon>
    </lineage>
</organism>
<dbReference type="Pfam" id="PF06827">
    <property type="entry name" value="zf-FPG_IleRS"/>
    <property type="match status" value="1"/>
</dbReference>
<dbReference type="GO" id="GO:0140078">
    <property type="term" value="F:class I DNA-(apurinic or apyrimidinic site) endonuclease activity"/>
    <property type="evidence" value="ECO:0007669"/>
    <property type="project" value="UniProtKB-EC"/>
</dbReference>
<dbReference type="Pfam" id="PF06831">
    <property type="entry name" value="H2TH"/>
    <property type="match status" value="1"/>
</dbReference>
<evidence type="ECO:0000256" key="5">
    <source>
        <dbReference type="ARBA" id="ARBA00022763"/>
    </source>
</evidence>
<evidence type="ECO:0000256" key="9">
    <source>
        <dbReference type="ARBA" id="ARBA00023125"/>
    </source>
</evidence>
<evidence type="ECO:0000313" key="18">
    <source>
        <dbReference type="EMBL" id="CAA9360003.1"/>
    </source>
</evidence>
<feature type="binding site" evidence="15">
    <location>
        <position position="112"/>
    </location>
    <ligand>
        <name>DNA</name>
        <dbReference type="ChEBI" id="CHEBI:16991"/>
    </ligand>
</feature>
<proteinExistence type="inferred from homology"/>
<feature type="domain" description="FPG-type" evidence="16">
    <location>
        <begin position="238"/>
        <end position="272"/>
    </location>
</feature>
<keyword evidence="5 15" id="KW-0227">DNA damage</keyword>
<evidence type="ECO:0000256" key="10">
    <source>
        <dbReference type="ARBA" id="ARBA00023204"/>
    </source>
</evidence>
<keyword evidence="6 15" id="KW-0863">Zinc-finger</keyword>
<dbReference type="SMART" id="SM01232">
    <property type="entry name" value="H2TH"/>
    <property type="match status" value="1"/>
</dbReference>
<dbReference type="SMART" id="SM00898">
    <property type="entry name" value="Fapy_DNA_glyco"/>
    <property type="match status" value="1"/>
</dbReference>
<dbReference type="GO" id="GO:0006284">
    <property type="term" value="P:base-excision repair"/>
    <property type="evidence" value="ECO:0007669"/>
    <property type="project" value="InterPro"/>
</dbReference>
<name>A0A6J4MHB0_9BACT</name>
<dbReference type="EMBL" id="CADCTW010000200">
    <property type="protein sequence ID" value="CAA9360003.1"/>
    <property type="molecule type" value="Genomic_DNA"/>
</dbReference>
<evidence type="ECO:0000259" key="16">
    <source>
        <dbReference type="PROSITE" id="PS51066"/>
    </source>
</evidence>
<feature type="active site" description="Proton donor; for delta-elimination activity" evidence="15">
    <location>
        <position position="262"/>
    </location>
</feature>
<dbReference type="InterPro" id="IPR000214">
    <property type="entry name" value="Znf_DNA_glyclase/AP_lyase"/>
</dbReference>
<evidence type="ECO:0000256" key="7">
    <source>
        <dbReference type="ARBA" id="ARBA00022801"/>
    </source>
</evidence>
<dbReference type="InterPro" id="IPR012319">
    <property type="entry name" value="FPG_cat"/>
</dbReference>
<keyword evidence="10 15" id="KW-0234">DNA repair</keyword>
<evidence type="ECO:0000256" key="3">
    <source>
        <dbReference type="ARBA" id="ARBA00011245"/>
    </source>
</evidence>
<dbReference type="InterPro" id="IPR035937">
    <property type="entry name" value="FPG_N"/>
</dbReference>
<dbReference type="HAMAP" id="MF_00103">
    <property type="entry name" value="Fapy_DNA_glycosyl"/>
    <property type="match status" value="1"/>
</dbReference>
<comment type="subunit">
    <text evidence="3 15">Monomer.</text>
</comment>
<feature type="domain" description="Formamidopyrimidine-DNA glycosylase catalytic" evidence="17">
    <location>
        <begin position="2"/>
        <end position="115"/>
    </location>
</feature>
<evidence type="ECO:0000256" key="1">
    <source>
        <dbReference type="ARBA" id="ARBA00001668"/>
    </source>
</evidence>
<feature type="active site" description="Schiff-base intermediate with DNA" evidence="15">
    <location>
        <position position="2"/>
    </location>
</feature>
<dbReference type="GO" id="GO:0034039">
    <property type="term" value="F:8-oxo-7,8-dihydroguanine DNA N-glycosylase activity"/>
    <property type="evidence" value="ECO:0007669"/>
    <property type="project" value="TreeGrafter"/>
</dbReference>
<keyword evidence="4 15" id="KW-0479">Metal-binding</keyword>
<evidence type="ECO:0000256" key="2">
    <source>
        <dbReference type="ARBA" id="ARBA00009409"/>
    </source>
</evidence>
<dbReference type="NCBIfam" id="NF002211">
    <property type="entry name" value="PRK01103.1"/>
    <property type="match status" value="1"/>
</dbReference>
<dbReference type="AlphaFoldDB" id="A0A6J4MHB0"/>
<evidence type="ECO:0000256" key="11">
    <source>
        <dbReference type="ARBA" id="ARBA00023239"/>
    </source>
</evidence>
<gene>
    <name evidence="15" type="primary">mutM</name>
    <name evidence="15" type="synonym">fpg</name>
    <name evidence="18" type="ORF">AVDCRST_MAG68-4349</name>
</gene>